<dbReference type="EMBL" id="BAABDE010000034">
    <property type="protein sequence ID" value="GAA3838107.1"/>
    <property type="molecule type" value="Genomic_DNA"/>
</dbReference>
<dbReference type="Proteomes" id="UP001501009">
    <property type="component" value="Unassembled WGS sequence"/>
</dbReference>
<feature type="signal peptide" evidence="4">
    <location>
        <begin position="1"/>
        <end position="28"/>
    </location>
</feature>
<sequence length="363" mass="36650">MERMQTRRPSGRRLSTRGLTAVTLLAMAAAALTGCASGKGSGGDGGQSTAPAGGGSTSGTKSSGKNSIYVIGGKADDPFWSAIKRGGEDAAKLVTAGGGKVTFLGPQNYDNLGPDAAKLTLTALAQNPSAIVVPDWVPENQDAAIKQAIAKGVKVFVYNSGGVEAAKRTGAIKYIGSDDYEAGKAGGAKFAEEGAKNILCVNTVPGAANSEARCKGIKDGAKSKGGTSKQLPLPSSNFGNPSAVTQAIKAALLKDGSVDAVVTIGVQDADSAAAAIDQAKAGDKVKLGTFDLSQSQLDRVKAGKQLFAIDQQPYLQGFYAVSIANQLLSYGVLPPQNPLLTGPLLVTADNVAAAIAGTKAGVR</sequence>
<feature type="domain" description="Periplasmic binding protein" evidence="5">
    <location>
        <begin position="68"/>
        <end position="329"/>
    </location>
</feature>
<protein>
    <submittedName>
        <fullName evidence="6">Sugar ABC transporter substrate-binding protein</fullName>
    </submittedName>
</protein>
<feature type="compositionally biased region" description="Gly residues" evidence="3">
    <location>
        <begin position="37"/>
        <end position="57"/>
    </location>
</feature>
<dbReference type="PANTHER" id="PTHR30036:SF7">
    <property type="entry name" value="ABC TRANSPORTER PERIPLASMIC-BINDING PROTEIN YPHF"/>
    <property type="match status" value="1"/>
</dbReference>
<reference evidence="7" key="1">
    <citation type="journal article" date="2019" name="Int. J. Syst. Evol. Microbiol.">
        <title>The Global Catalogue of Microorganisms (GCM) 10K type strain sequencing project: providing services to taxonomists for standard genome sequencing and annotation.</title>
        <authorList>
            <consortium name="The Broad Institute Genomics Platform"/>
            <consortium name="The Broad Institute Genome Sequencing Center for Infectious Disease"/>
            <person name="Wu L."/>
            <person name="Ma J."/>
        </authorList>
    </citation>
    <scope>NUCLEOTIDE SEQUENCE [LARGE SCALE GENOMIC DNA]</scope>
    <source>
        <strain evidence="7">JCM 17138</strain>
    </source>
</reference>
<evidence type="ECO:0000313" key="7">
    <source>
        <dbReference type="Proteomes" id="UP001501009"/>
    </source>
</evidence>
<feature type="region of interest" description="Disordered" evidence="3">
    <location>
        <begin position="37"/>
        <end position="63"/>
    </location>
</feature>
<dbReference type="InterPro" id="IPR028082">
    <property type="entry name" value="Peripla_BP_I"/>
</dbReference>
<proteinExistence type="inferred from homology"/>
<comment type="caution">
    <text evidence="6">The sequence shown here is derived from an EMBL/GenBank/DDBJ whole genome shotgun (WGS) entry which is preliminary data.</text>
</comment>
<dbReference type="PROSITE" id="PS51257">
    <property type="entry name" value="PROKAR_LIPOPROTEIN"/>
    <property type="match status" value="1"/>
</dbReference>
<comment type="similarity">
    <text evidence="2">Belongs to the bacterial solute-binding protein 2 family.</text>
</comment>
<dbReference type="CDD" id="cd06312">
    <property type="entry name" value="PBP1_ABC_sugar_binding-like"/>
    <property type="match status" value="1"/>
</dbReference>
<evidence type="ECO:0000256" key="1">
    <source>
        <dbReference type="ARBA" id="ARBA00004196"/>
    </source>
</evidence>
<dbReference type="InterPro" id="IPR050555">
    <property type="entry name" value="Bact_Solute-Bind_Prot2"/>
</dbReference>
<keyword evidence="4" id="KW-0732">Signal</keyword>
<evidence type="ECO:0000259" key="5">
    <source>
        <dbReference type="Pfam" id="PF13407"/>
    </source>
</evidence>
<evidence type="ECO:0000256" key="2">
    <source>
        <dbReference type="ARBA" id="ARBA00007639"/>
    </source>
</evidence>
<name>A0ABP7J9X8_9ACTN</name>
<dbReference type="InterPro" id="IPR025997">
    <property type="entry name" value="SBP_2_dom"/>
</dbReference>
<evidence type="ECO:0000256" key="4">
    <source>
        <dbReference type="SAM" id="SignalP"/>
    </source>
</evidence>
<dbReference type="RefSeq" id="WP_275777334.1">
    <property type="nucleotide sequence ID" value="NZ_BAABDE010000034.1"/>
</dbReference>
<organism evidence="6 7">
    <name type="scientific">Streptomyces coacervatus</name>
    <dbReference type="NCBI Taxonomy" id="647381"/>
    <lineage>
        <taxon>Bacteria</taxon>
        <taxon>Bacillati</taxon>
        <taxon>Actinomycetota</taxon>
        <taxon>Actinomycetes</taxon>
        <taxon>Kitasatosporales</taxon>
        <taxon>Streptomycetaceae</taxon>
        <taxon>Streptomyces</taxon>
    </lineage>
</organism>
<dbReference type="SUPFAM" id="SSF53822">
    <property type="entry name" value="Periplasmic binding protein-like I"/>
    <property type="match status" value="1"/>
</dbReference>
<feature type="chain" id="PRO_5046847348" evidence="4">
    <location>
        <begin position="29"/>
        <end position="363"/>
    </location>
</feature>
<evidence type="ECO:0000256" key="3">
    <source>
        <dbReference type="SAM" id="MobiDB-lite"/>
    </source>
</evidence>
<evidence type="ECO:0000313" key="6">
    <source>
        <dbReference type="EMBL" id="GAA3838107.1"/>
    </source>
</evidence>
<accession>A0ABP7J9X8</accession>
<dbReference type="PANTHER" id="PTHR30036">
    <property type="entry name" value="D-XYLOSE-BINDING PERIPLASMIC PROTEIN"/>
    <property type="match status" value="1"/>
</dbReference>
<dbReference type="Pfam" id="PF13407">
    <property type="entry name" value="Peripla_BP_4"/>
    <property type="match status" value="1"/>
</dbReference>
<dbReference type="Gene3D" id="3.40.50.2300">
    <property type="match status" value="2"/>
</dbReference>
<gene>
    <name evidence="6" type="ORF">GCM10022403_083260</name>
</gene>
<comment type="subcellular location">
    <subcellularLocation>
        <location evidence="1">Cell envelope</location>
    </subcellularLocation>
</comment>
<keyword evidence="7" id="KW-1185">Reference proteome</keyword>